<dbReference type="EMBL" id="CP144696">
    <property type="protein sequence ID" value="WVZ13080.1"/>
    <property type="molecule type" value="Genomic_DNA"/>
</dbReference>
<name>A0AAQ3NM93_VIGMU</name>
<feature type="non-terminal residue" evidence="1">
    <location>
        <position position="1"/>
    </location>
</feature>
<accession>A0AAQ3NM93</accession>
<dbReference type="AlphaFoldDB" id="A0AAQ3NM93"/>
<organism evidence="1 2">
    <name type="scientific">Vigna mungo</name>
    <name type="common">Black gram</name>
    <name type="synonym">Phaseolus mungo</name>
    <dbReference type="NCBI Taxonomy" id="3915"/>
    <lineage>
        <taxon>Eukaryota</taxon>
        <taxon>Viridiplantae</taxon>
        <taxon>Streptophyta</taxon>
        <taxon>Embryophyta</taxon>
        <taxon>Tracheophyta</taxon>
        <taxon>Spermatophyta</taxon>
        <taxon>Magnoliopsida</taxon>
        <taxon>eudicotyledons</taxon>
        <taxon>Gunneridae</taxon>
        <taxon>Pentapetalae</taxon>
        <taxon>rosids</taxon>
        <taxon>fabids</taxon>
        <taxon>Fabales</taxon>
        <taxon>Fabaceae</taxon>
        <taxon>Papilionoideae</taxon>
        <taxon>50 kb inversion clade</taxon>
        <taxon>NPAAA clade</taxon>
        <taxon>indigoferoid/millettioid clade</taxon>
        <taxon>Phaseoleae</taxon>
        <taxon>Vigna</taxon>
    </lineage>
</organism>
<gene>
    <name evidence="1" type="ORF">V8G54_017610</name>
</gene>
<dbReference type="Proteomes" id="UP001374535">
    <property type="component" value="Chromosome 5"/>
</dbReference>
<sequence length="123" mass="13680">FPRHLPSSSSTTFVAVSLAPPTSNLVPVTSCHHLHNRDSTSLPISRQSLSIFRPPRVSPSAVVSIMAMTFVFSKHHVSHLLFLESPPPIFTRTHGNSTNHHHSLHRELHFETSMATTCKPETQ</sequence>
<protein>
    <submittedName>
        <fullName evidence="1">Uncharacterized protein</fullName>
    </submittedName>
</protein>
<reference evidence="1 2" key="1">
    <citation type="journal article" date="2023" name="Life. Sci Alliance">
        <title>Evolutionary insights into 3D genome organization and epigenetic landscape of Vigna mungo.</title>
        <authorList>
            <person name="Junaid A."/>
            <person name="Singh B."/>
            <person name="Bhatia S."/>
        </authorList>
    </citation>
    <scope>NUCLEOTIDE SEQUENCE [LARGE SCALE GENOMIC DNA]</scope>
    <source>
        <strain evidence="1">Urdbean</strain>
    </source>
</reference>
<feature type="non-terminal residue" evidence="1">
    <location>
        <position position="123"/>
    </location>
</feature>
<evidence type="ECO:0000313" key="2">
    <source>
        <dbReference type="Proteomes" id="UP001374535"/>
    </source>
</evidence>
<proteinExistence type="predicted"/>
<evidence type="ECO:0000313" key="1">
    <source>
        <dbReference type="EMBL" id="WVZ13080.1"/>
    </source>
</evidence>
<keyword evidence="2" id="KW-1185">Reference proteome</keyword>